<gene>
    <name evidence="1" type="ORF">KI387_026131</name>
</gene>
<dbReference type="GO" id="GO:0016020">
    <property type="term" value="C:membrane"/>
    <property type="evidence" value="ECO:0007669"/>
    <property type="project" value="GOC"/>
</dbReference>
<dbReference type="PANTHER" id="PTHR30372:SF5">
    <property type="entry name" value="LIPID-A-DISACCHARIDE SYNTHASE"/>
    <property type="match status" value="1"/>
</dbReference>
<accession>A0AA38FV77</accession>
<dbReference type="AlphaFoldDB" id="A0AA38FV77"/>
<comment type="caution">
    <text evidence="1">The sequence shown here is derived from an EMBL/GenBank/DDBJ whole genome shotgun (WGS) entry which is preliminary data.</text>
</comment>
<feature type="non-terminal residue" evidence="1">
    <location>
        <position position="433"/>
    </location>
</feature>
<dbReference type="OMA" id="LGGDQFW"/>
<name>A0AA38FV77_TAXCH</name>
<keyword evidence="2" id="KW-1185">Reference proteome</keyword>
<dbReference type="InterPro" id="IPR003835">
    <property type="entry name" value="Glyco_trans_19"/>
</dbReference>
<evidence type="ECO:0000313" key="2">
    <source>
        <dbReference type="Proteomes" id="UP000824469"/>
    </source>
</evidence>
<organism evidence="1 2">
    <name type="scientific">Taxus chinensis</name>
    <name type="common">Chinese yew</name>
    <name type="synonym">Taxus wallichiana var. chinensis</name>
    <dbReference type="NCBI Taxonomy" id="29808"/>
    <lineage>
        <taxon>Eukaryota</taxon>
        <taxon>Viridiplantae</taxon>
        <taxon>Streptophyta</taxon>
        <taxon>Embryophyta</taxon>
        <taxon>Tracheophyta</taxon>
        <taxon>Spermatophyta</taxon>
        <taxon>Pinopsida</taxon>
        <taxon>Pinidae</taxon>
        <taxon>Conifers II</taxon>
        <taxon>Cupressales</taxon>
        <taxon>Taxaceae</taxon>
        <taxon>Taxus</taxon>
    </lineage>
</organism>
<sequence>FMDEVSCVYGQRYYCISFQAPQRLFQESFSRFSLIRCSRHGKSQLSKIDRSNGVITNTDAMDIAILSNGPGEVVTWVKPTVRALKQQFNEKGLNLRISVLLAPCPHASGGEMKLVQSFEEVDRCLGTDSFLQWSLLGYFGKGWEWRKRGVCICLGGDQFFAMVLGRRLGYRTVIYCEDLVRFPGLADIYALPLRSLMETAPKWALKRCRVIGDLSRDAVYKSDCIHSRKWTTHFTSLRDLRNIFQSVSVVGILPGSKDVKLCVGVPHFITVAKHIKERLGKNVRFVLPLAPTVNLSKLEHYADASQNKLISRFEWESAQLMMKTPNQQSGMIGQLVLKNGLKIEIWKVFPAYKIFKECTLCITTIGTNTMELGYLGIPMVVVLPTHVLEVFRGTRGRLLGLASKLLGTVGDISVVLTSLVKLKSSAFLSWPNR</sequence>
<dbReference type="PANTHER" id="PTHR30372">
    <property type="entry name" value="LIPID-A-DISACCHARIDE SYNTHASE"/>
    <property type="match status" value="1"/>
</dbReference>
<proteinExistence type="predicted"/>
<dbReference type="EMBL" id="JAHRHJ020000006">
    <property type="protein sequence ID" value="KAH9311096.1"/>
    <property type="molecule type" value="Genomic_DNA"/>
</dbReference>
<dbReference type="Proteomes" id="UP000824469">
    <property type="component" value="Unassembled WGS sequence"/>
</dbReference>
<reference evidence="1 2" key="1">
    <citation type="journal article" date="2021" name="Nat. Plants">
        <title>The Taxus genome provides insights into paclitaxel biosynthesis.</title>
        <authorList>
            <person name="Xiong X."/>
            <person name="Gou J."/>
            <person name="Liao Q."/>
            <person name="Li Y."/>
            <person name="Zhou Q."/>
            <person name="Bi G."/>
            <person name="Li C."/>
            <person name="Du R."/>
            <person name="Wang X."/>
            <person name="Sun T."/>
            <person name="Guo L."/>
            <person name="Liang H."/>
            <person name="Lu P."/>
            <person name="Wu Y."/>
            <person name="Zhang Z."/>
            <person name="Ro D.K."/>
            <person name="Shang Y."/>
            <person name="Huang S."/>
            <person name="Yan J."/>
        </authorList>
    </citation>
    <scope>NUCLEOTIDE SEQUENCE [LARGE SCALE GENOMIC DNA]</scope>
    <source>
        <strain evidence="1">Ta-2019</strain>
    </source>
</reference>
<dbReference type="GO" id="GO:0009245">
    <property type="term" value="P:lipid A biosynthetic process"/>
    <property type="evidence" value="ECO:0007669"/>
    <property type="project" value="InterPro"/>
</dbReference>
<evidence type="ECO:0000313" key="1">
    <source>
        <dbReference type="EMBL" id="KAH9311096.1"/>
    </source>
</evidence>
<feature type="non-terminal residue" evidence="1">
    <location>
        <position position="1"/>
    </location>
</feature>
<evidence type="ECO:0008006" key="3">
    <source>
        <dbReference type="Google" id="ProtNLM"/>
    </source>
</evidence>
<protein>
    <recommendedName>
        <fullName evidence="3">Lipid-A-disaccharide synthase</fullName>
    </recommendedName>
</protein>
<dbReference type="GO" id="GO:0008915">
    <property type="term" value="F:lipid-A-disaccharide synthase activity"/>
    <property type="evidence" value="ECO:0007669"/>
    <property type="project" value="InterPro"/>
</dbReference>
<dbReference type="GO" id="GO:0005543">
    <property type="term" value="F:phospholipid binding"/>
    <property type="evidence" value="ECO:0007669"/>
    <property type="project" value="TreeGrafter"/>
</dbReference>